<gene>
    <name evidence="2" type="ORF">B0H67DRAFT_357979</name>
</gene>
<name>A0AA39ZW18_9PEZI</name>
<protein>
    <submittedName>
        <fullName evidence="2">Uncharacterized protein</fullName>
    </submittedName>
</protein>
<feature type="compositionally biased region" description="Basic and acidic residues" evidence="1">
    <location>
        <begin position="226"/>
        <end position="242"/>
    </location>
</feature>
<sequence>MKCKLKSTTPKQLNLGRYIHSIPAKPTVTIKMSQDKPTANGRPPIAANLDQSMNRITIGLAKHSQILSTLNKSHATTVTTTTTPSNTLKRGFSSTTTTTPLPKSTPNTSHTPSTNPAHDRELNPAYVQAPNTGVGFAAHSATPLAGTGGAQAREDVVLKTRLLGRNAAAQKAAAGEARKRTAARGGASDSEEELGRSAVGRVRPKRARAAAVEEEATEEGGAGRESVGEVKGGDDAGKRDEGVGEWQPEVERSVEGGVAEPELEEVEERAEGAAERRKRKKRNNKKKASAESGTASV</sequence>
<organism evidence="2 3">
    <name type="scientific">Lasiosphaeris hirsuta</name>
    <dbReference type="NCBI Taxonomy" id="260670"/>
    <lineage>
        <taxon>Eukaryota</taxon>
        <taxon>Fungi</taxon>
        <taxon>Dikarya</taxon>
        <taxon>Ascomycota</taxon>
        <taxon>Pezizomycotina</taxon>
        <taxon>Sordariomycetes</taxon>
        <taxon>Sordariomycetidae</taxon>
        <taxon>Sordariales</taxon>
        <taxon>Lasiosphaeriaceae</taxon>
        <taxon>Lasiosphaeris</taxon>
    </lineage>
</organism>
<evidence type="ECO:0000313" key="3">
    <source>
        <dbReference type="Proteomes" id="UP001172102"/>
    </source>
</evidence>
<keyword evidence="3" id="KW-1185">Reference proteome</keyword>
<dbReference type="AlphaFoldDB" id="A0AA39ZW18"/>
<evidence type="ECO:0000256" key="1">
    <source>
        <dbReference type="SAM" id="MobiDB-lite"/>
    </source>
</evidence>
<reference evidence="2" key="1">
    <citation type="submission" date="2023-06" db="EMBL/GenBank/DDBJ databases">
        <title>Genome-scale phylogeny and comparative genomics of the fungal order Sordariales.</title>
        <authorList>
            <consortium name="Lawrence Berkeley National Laboratory"/>
            <person name="Hensen N."/>
            <person name="Bonometti L."/>
            <person name="Westerberg I."/>
            <person name="Brannstrom I.O."/>
            <person name="Guillou S."/>
            <person name="Cros-Aarteil S."/>
            <person name="Calhoun S."/>
            <person name="Haridas S."/>
            <person name="Kuo A."/>
            <person name="Mondo S."/>
            <person name="Pangilinan J."/>
            <person name="Riley R."/>
            <person name="Labutti K."/>
            <person name="Andreopoulos B."/>
            <person name="Lipzen A."/>
            <person name="Chen C."/>
            <person name="Yanf M."/>
            <person name="Daum C."/>
            <person name="Ng V."/>
            <person name="Clum A."/>
            <person name="Steindorff A."/>
            <person name="Ohm R."/>
            <person name="Martin F."/>
            <person name="Silar P."/>
            <person name="Natvig D."/>
            <person name="Lalanne C."/>
            <person name="Gautier V."/>
            <person name="Ament-Velasquez S.L."/>
            <person name="Kruys A."/>
            <person name="Hutchinson M.I."/>
            <person name="Powell A.J."/>
            <person name="Barry K."/>
            <person name="Miller A.N."/>
            <person name="Grigoriev I.V."/>
            <person name="Debuchy R."/>
            <person name="Gladieux P."/>
            <person name="Thoren M.H."/>
            <person name="Johannesson H."/>
        </authorList>
    </citation>
    <scope>NUCLEOTIDE SEQUENCE</scope>
    <source>
        <strain evidence="2">SMH4607-1</strain>
    </source>
</reference>
<evidence type="ECO:0000313" key="2">
    <source>
        <dbReference type="EMBL" id="KAK0704729.1"/>
    </source>
</evidence>
<proteinExistence type="predicted"/>
<feature type="compositionally biased region" description="Basic residues" evidence="1">
    <location>
        <begin position="276"/>
        <end position="287"/>
    </location>
</feature>
<dbReference type="Gene3D" id="3.30.9.30">
    <property type="match status" value="1"/>
</dbReference>
<dbReference type="Gene3D" id="3.50.50.60">
    <property type="entry name" value="FAD/NAD(P)-binding domain"/>
    <property type="match status" value="1"/>
</dbReference>
<dbReference type="InterPro" id="IPR036188">
    <property type="entry name" value="FAD/NAD-bd_sf"/>
</dbReference>
<feature type="region of interest" description="Disordered" evidence="1">
    <location>
        <begin position="172"/>
        <end position="297"/>
    </location>
</feature>
<dbReference type="Proteomes" id="UP001172102">
    <property type="component" value="Unassembled WGS sequence"/>
</dbReference>
<accession>A0AA39ZW18</accession>
<comment type="caution">
    <text evidence="2">The sequence shown here is derived from an EMBL/GenBank/DDBJ whole genome shotgun (WGS) entry which is preliminary data.</text>
</comment>
<dbReference type="EMBL" id="JAUKUA010000007">
    <property type="protein sequence ID" value="KAK0704729.1"/>
    <property type="molecule type" value="Genomic_DNA"/>
</dbReference>
<feature type="region of interest" description="Disordered" evidence="1">
    <location>
        <begin position="77"/>
        <end position="121"/>
    </location>
</feature>
<feature type="compositionally biased region" description="Low complexity" evidence="1">
    <location>
        <begin position="93"/>
        <end position="116"/>
    </location>
</feature>